<dbReference type="AlphaFoldDB" id="A0A2P5ECH1"/>
<evidence type="ECO:0000313" key="2">
    <source>
        <dbReference type="Proteomes" id="UP000237000"/>
    </source>
</evidence>
<name>A0A2P5ECH1_TREOI</name>
<gene>
    <name evidence="1" type="ORF">TorRG33x02_209530</name>
</gene>
<dbReference type="InParanoid" id="A0A2P5ECH1"/>
<proteinExistence type="predicted"/>
<reference evidence="2" key="1">
    <citation type="submission" date="2016-06" db="EMBL/GenBank/DDBJ databases">
        <title>Parallel loss of symbiosis genes in relatives of nitrogen-fixing non-legume Parasponia.</title>
        <authorList>
            <person name="Van Velzen R."/>
            <person name="Holmer R."/>
            <person name="Bu F."/>
            <person name="Rutten L."/>
            <person name="Van Zeijl A."/>
            <person name="Liu W."/>
            <person name="Santuari L."/>
            <person name="Cao Q."/>
            <person name="Sharma T."/>
            <person name="Shen D."/>
            <person name="Roswanjaya Y."/>
            <person name="Wardhani T."/>
            <person name="Kalhor M.S."/>
            <person name="Jansen J."/>
            <person name="Van den Hoogen J."/>
            <person name="Gungor B."/>
            <person name="Hartog M."/>
            <person name="Hontelez J."/>
            <person name="Verver J."/>
            <person name="Yang W.-C."/>
            <person name="Schijlen E."/>
            <person name="Repin R."/>
            <person name="Schilthuizen M."/>
            <person name="Schranz E."/>
            <person name="Heidstra R."/>
            <person name="Miyata K."/>
            <person name="Fedorova E."/>
            <person name="Kohlen W."/>
            <person name="Bisseling T."/>
            <person name="Smit S."/>
            <person name="Geurts R."/>
        </authorList>
    </citation>
    <scope>NUCLEOTIDE SEQUENCE [LARGE SCALE GENOMIC DNA]</scope>
    <source>
        <strain evidence="2">cv. RG33-2</strain>
    </source>
</reference>
<accession>A0A2P5ECH1</accession>
<protein>
    <submittedName>
        <fullName evidence="1">Uncharacterized protein</fullName>
    </submittedName>
</protein>
<comment type="caution">
    <text evidence="1">The sequence shown here is derived from an EMBL/GenBank/DDBJ whole genome shotgun (WGS) entry which is preliminary data.</text>
</comment>
<dbReference type="EMBL" id="JXTC01000181">
    <property type="protein sequence ID" value="PON83249.1"/>
    <property type="molecule type" value="Genomic_DNA"/>
</dbReference>
<dbReference type="Proteomes" id="UP000237000">
    <property type="component" value="Unassembled WGS sequence"/>
</dbReference>
<sequence>MFDYLLVAVGQIMRPQQLPQFQFPKNAGPVQEPGRIWTGSPLKVSMYTVHKAGKAHIWVRQGTNDNNKQRTLSARYLNLAAPVHNFLSSYS</sequence>
<organism evidence="1 2">
    <name type="scientific">Trema orientale</name>
    <name type="common">Charcoal tree</name>
    <name type="synonym">Celtis orientalis</name>
    <dbReference type="NCBI Taxonomy" id="63057"/>
    <lineage>
        <taxon>Eukaryota</taxon>
        <taxon>Viridiplantae</taxon>
        <taxon>Streptophyta</taxon>
        <taxon>Embryophyta</taxon>
        <taxon>Tracheophyta</taxon>
        <taxon>Spermatophyta</taxon>
        <taxon>Magnoliopsida</taxon>
        <taxon>eudicotyledons</taxon>
        <taxon>Gunneridae</taxon>
        <taxon>Pentapetalae</taxon>
        <taxon>rosids</taxon>
        <taxon>fabids</taxon>
        <taxon>Rosales</taxon>
        <taxon>Cannabaceae</taxon>
        <taxon>Trema</taxon>
    </lineage>
</organism>
<keyword evidence="2" id="KW-1185">Reference proteome</keyword>
<evidence type="ECO:0000313" key="1">
    <source>
        <dbReference type="EMBL" id="PON83249.1"/>
    </source>
</evidence>